<dbReference type="InterPro" id="IPR039901">
    <property type="entry name" value="Kdotransferase"/>
</dbReference>
<evidence type="ECO:0000256" key="1">
    <source>
        <dbReference type="ARBA" id="ARBA00003394"/>
    </source>
</evidence>
<dbReference type="UniPathway" id="UPA00958"/>
<dbReference type="OrthoDB" id="9789797at2"/>
<dbReference type="EMBL" id="BJZO01000045">
    <property type="protein sequence ID" value="GEO81707.1"/>
    <property type="molecule type" value="Genomic_DNA"/>
</dbReference>
<dbReference type="GO" id="GO:0009244">
    <property type="term" value="P:lipopolysaccharide core region biosynthetic process"/>
    <property type="evidence" value="ECO:0007669"/>
    <property type="project" value="UniProtKB-UniRule"/>
</dbReference>
<evidence type="ECO:0000256" key="10">
    <source>
        <dbReference type="RuleBase" id="RU365103"/>
    </source>
</evidence>
<evidence type="ECO:0000313" key="12">
    <source>
        <dbReference type="EMBL" id="GEO81707.1"/>
    </source>
</evidence>
<evidence type="ECO:0000256" key="7">
    <source>
        <dbReference type="ARBA" id="ARBA00049183"/>
    </source>
</evidence>
<comment type="catalytic activity">
    <reaction evidence="7 10">
        <text>lipid IVA (E. coli) + CMP-3-deoxy-beta-D-manno-octulosonate = alpha-Kdo-(2-&gt;6)-lipid IVA (E. coli) + CMP + H(+)</text>
        <dbReference type="Rhea" id="RHEA:28066"/>
        <dbReference type="ChEBI" id="CHEBI:15378"/>
        <dbReference type="ChEBI" id="CHEBI:58603"/>
        <dbReference type="ChEBI" id="CHEBI:60364"/>
        <dbReference type="ChEBI" id="CHEBI:60377"/>
        <dbReference type="ChEBI" id="CHEBI:85987"/>
        <dbReference type="EC" id="2.4.99.12"/>
    </reaction>
</comment>
<feature type="site" description="Transition state stabilizer" evidence="9">
    <location>
        <position position="132"/>
    </location>
</feature>
<feature type="site" description="Transition state stabilizer" evidence="9">
    <location>
        <position position="208"/>
    </location>
</feature>
<dbReference type="Proteomes" id="UP000321567">
    <property type="component" value="Unassembled WGS sequence"/>
</dbReference>
<evidence type="ECO:0000256" key="8">
    <source>
        <dbReference type="PIRSR" id="PIRSR639901-1"/>
    </source>
</evidence>
<dbReference type="EC" id="2.4.99.12" evidence="3 10"/>
<dbReference type="InterPro" id="IPR038107">
    <property type="entry name" value="Glycos_transf_N_sf"/>
</dbReference>
<comment type="subcellular location">
    <subcellularLocation>
        <location evidence="10">Cell membrane</location>
    </subcellularLocation>
</comment>
<comment type="caution">
    <text evidence="12">The sequence shown here is derived from an EMBL/GenBank/DDBJ whole genome shotgun (WGS) entry which is preliminary data.</text>
</comment>
<dbReference type="Pfam" id="PF04413">
    <property type="entry name" value="Glycos_transf_N"/>
    <property type="match status" value="1"/>
</dbReference>
<dbReference type="AlphaFoldDB" id="A0A512H8D5"/>
<dbReference type="SUPFAM" id="SSF53756">
    <property type="entry name" value="UDP-Glycosyltransferase/glycogen phosphorylase"/>
    <property type="match status" value="1"/>
</dbReference>
<keyword evidence="10" id="KW-0448">Lipopolysaccharide biosynthesis</keyword>
<proteinExistence type="inferred from homology"/>
<organism evidence="12 13">
    <name type="scientific">Pararhodospirillum oryzae</name>
    <dbReference type="NCBI Taxonomy" id="478448"/>
    <lineage>
        <taxon>Bacteria</taxon>
        <taxon>Pseudomonadati</taxon>
        <taxon>Pseudomonadota</taxon>
        <taxon>Alphaproteobacteria</taxon>
        <taxon>Rhodospirillales</taxon>
        <taxon>Rhodospirillaceae</taxon>
        <taxon>Pararhodospirillum</taxon>
    </lineage>
</organism>
<evidence type="ECO:0000259" key="11">
    <source>
        <dbReference type="Pfam" id="PF04413"/>
    </source>
</evidence>
<feature type="active site" description="Proton acceptor" evidence="8">
    <location>
        <position position="62"/>
    </location>
</feature>
<evidence type="ECO:0000256" key="6">
    <source>
        <dbReference type="ARBA" id="ARBA00031445"/>
    </source>
</evidence>
<dbReference type="RefSeq" id="WP_147163735.1">
    <property type="nucleotide sequence ID" value="NZ_BJZO01000045.1"/>
</dbReference>
<comment type="function">
    <text evidence="1 10">Involved in lipopolysaccharide (LPS) biosynthesis. Catalyzes the transfer of 3-deoxy-D-manno-octulosonate (Kdo) residue(s) from CMP-Kdo to lipid IV(A), the tetraacyldisaccharide-1,4'-bisphosphate precursor of lipid A.</text>
</comment>
<comment type="similarity">
    <text evidence="10">Belongs to the glycosyltransferase group 1 family.</text>
</comment>
<reference evidence="12 13" key="1">
    <citation type="submission" date="2019-07" db="EMBL/GenBank/DDBJ databases">
        <title>Whole genome shotgun sequence of Rhodospirillum oryzae NBRC 107573.</title>
        <authorList>
            <person name="Hosoyama A."/>
            <person name="Uohara A."/>
            <person name="Ohji S."/>
            <person name="Ichikawa N."/>
        </authorList>
    </citation>
    <scope>NUCLEOTIDE SEQUENCE [LARGE SCALE GENOMIC DNA]</scope>
    <source>
        <strain evidence="12 13">NBRC 107573</strain>
    </source>
</reference>
<gene>
    <name evidence="12" type="ORF">ROR02_18380</name>
</gene>
<keyword evidence="5 10" id="KW-0808">Transferase</keyword>
<evidence type="ECO:0000256" key="2">
    <source>
        <dbReference type="ARBA" id="ARBA00004713"/>
    </source>
</evidence>
<name>A0A512H8D5_9PROT</name>
<evidence type="ECO:0000313" key="13">
    <source>
        <dbReference type="Proteomes" id="UP000321567"/>
    </source>
</evidence>
<dbReference type="GO" id="GO:0009245">
    <property type="term" value="P:lipid A biosynthetic process"/>
    <property type="evidence" value="ECO:0007669"/>
    <property type="project" value="TreeGrafter"/>
</dbReference>
<evidence type="ECO:0000256" key="5">
    <source>
        <dbReference type="ARBA" id="ARBA00022679"/>
    </source>
</evidence>
<dbReference type="Gene3D" id="3.40.50.2000">
    <property type="entry name" value="Glycogen Phosphorylase B"/>
    <property type="match status" value="1"/>
</dbReference>
<evidence type="ECO:0000256" key="3">
    <source>
        <dbReference type="ARBA" id="ARBA00012621"/>
    </source>
</evidence>
<dbReference type="PANTHER" id="PTHR42755">
    <property type="entry name" value="3-DEOXY-MANNO-OCTULOSONATE CYTIDYLYLTRANSFERASE"/>
    <property type="match status" value="1"/>
</dbReference>
<accession>A0A512H8D5</accession>
<keyword evidence="10" id="KW-0472">Membrane</keyword>
<evidence type="ECO:0000256" key="9">
    <source>
        <dbReference type="PIRSR" id="PIRSR639901-2"/>
    </source>
</evidence>
<dbReference type="PANTHER" id="PTHR42755:SF1">
    <property type="entry name" value="3-DEOXY-D-MANNO-OCTULOSONIC ACID TRANSFERASE, MITOCHONDRIAL-RELATED"/>
    <property type="match status" value="1"/>
</dbReference>
<dbReference type="GO" id="GO:0005886">
    <property type="term" value="C:plasma membrane"/>
    <property type="evidence" value="ECO:0007669"/>
    <property type="project" value="UniProtKB-SubCell"/>
</dbReference>
<keyword evidence="13" id="KW-1185">Reference proteome</keyword>
<evidence type="ECO:0000256" key="4">
    <source>
        <dbReference type="ARBA" id="ARBA00019077"/>
    </source>
</evidence>
<keyword evidence="10" id="KW-1003">Cell membrane</keyword>
<feature type="domain" description="3-deoxy-D-manno-octulosonic-acid transferase N-terminal" evidence="11">
    <location>
        <begin position="35"/>
        <end position="210"/>
    </location>
</feature>
<dbReference type="InterPro" id="IPR007507">
    <property type="entry name" value="Glycos_transf_N"/>
</dbReference>
<comment type="pathway">
    <text evidence="2 10">Bacterial outer membrane biogenesis; LPS core biosynthesis.</text>
</comment>
<protein>
    <recommendedName>
        <fullName evidence="4 10">3-deoxy-D-manno-octulosonic acid transferase</fullName>
        <shortName evidence="10">Kdo transferase</shortName>
        <ecNumber evidence="3 10">2.4.99.12</ecNumber>
    </recommendedName>
    <alternativeName>
        <fullName evidence="6 10">Lipid IV(A) 3-deoxy-D-manno-octulosonic acid transferase</fullName>
    </alternativeName>
</protein>
<dbReference type="GO" id="GO:0043842">
    <property type="term" value="F:Kdo transferase activity"/>
    <property type="evidence" value="ECO:0007669"/>
    <property type="project" value="UniProtKB-EC"/>
</dbReference>
<sequence>MVSFALYRLLTTLGGPAIALLLRRRLARGKEDPLRFNERLGVPGRPRPRGPLVWLHGASLGEAGALLPLIERLAALRPDLSFLLTTGTVSSARVMGERLPAPAFHQFLPVDTPAAARRFLDHWHPDLVLWSESDLWPNLLIEASRRAIPRVLLNGRMSPRSHATWRLGRPLASRMLEGFSLCLGQTEGDAARLADLGAPRTACLGNLKLAAPPPGVDEHLLAAARAAIGTRPLWLAASTHPGEEALIARVHQRLKARHPGLLSVIVPRHAERAPEIARALAAQGLEVGQRTSGWPTPATDIWIGDTMGEMGLYFRLAPVVVMGKTFPESGSRTGGQNPLEPALLDSALLWGPGMSNFTDIAQGLRTAGGAWEVANADALADALSTLLADPDQRARLAHAAHAWASGETAVLDRVVQALAPFLEALPAAGPRREAAGANP</sequence>
<dbReference type="Gene3D" id="3.40.50.11720">
    <property type="entry name" value="3-Deoxy-D-manno-octulosonic-acid transferase, N-terminal domain"/>
    <property type="match status" value="1"/>
</dbReference>